<keyword evidence="8" id="KW-1185">Reference proteome</keyword>
<keyword evidence="2" id="KW-0813">Transport</keyword>
<evidence type="ECO:0000256" key="1">
    <source>
        <dbReference type="ARBA" id="ARBA00004141"/>
    </source>
</evidence>
<dbReference type="InterPro" id="IPR000175">
    <property type="entry name" value="Na/ntran_symport"/>
</dbReference>
<comment type="subcellular location">
    <subcellularLocation>
        <location evidence="1">Membrane</location>
        <topology evidence="1">Multi-pass membrane protein</topology>
    </subcellularLocation>
</comment>
<evidence type="ECO:0000256" key="4">
    <source>
        <dbReference type="ARBA" id="ARBA00022989"/>
    </source>
</evidence>
<reference evidence="7" key="1">
    <citation type="submission" date="2018-11" db="EMBL/GenBank/DDBJ databases">
        <authorList>
            <consortium name="Pathogen Informatics"/>
        </authorList>
    </citation>
    <scope>NUCLEOTIDE SEQUENCE</scope>
</reference>
<dbReference type="AlphaFoldDB" id="A0A3S5B9J6"/>
<proteinExistence type="predicted"/>
<sequence length="168" mass="18176">MAESFSNPGLWVDAAVQNAFDTGAGMALFTAYSAYFTRRNGVVRYGTMIPAANNIVSEKYILYSSLICGITIFGTVFSSLVHSNPTLTRLGILKIMKYAGPGSTGLTFTWMPVLFSSFGSFGRILCGLFFLCLSFAGVTSLISNVELTVMTIKNVGGKTKNYLDDRNP</sequence>
<gene>
    <name evidence="7" type="ORF">PXEA_LOCUS31183</name>
</gene>
<evidence type="ECO:0000256" key="2">
    <source>
        <dbReference type="ARBA" id="ARBA00022448"/>
    </source>
</evidence>
<dbReference type="PROSITE" id="PS50267">
    <property type="entry name" value="NA_NEUROTRAN_SYMP_3"/>
    <property type="match status" value="1"/>
</dbReference>
<dbReference type="Pfam" id="PF00209">
    <property type="entry name" value="SNF"/>
    <property type="match status" value="1"/>
</dbReference>
<dbReference type="GO" id="GO:0016020">
    <property type="term" value="C:membrane"/>
    <property type="evidence" value="ECO:0007669"/>
    <property type="project" value="UniProtKB-SubCell"/>
</dbReference>
<protein>
    <submittedName>
        <fullName evidence="7">Uncharacterized protein</fullName>
    </submittedName>
</protein>
<evidence type="ECO:0000256" key="5">
    <source>
        <dbReference type="ARBA" id="ARBA00023136"/>
    </source>
</evidence>
<evidence type="ECO:0000313" key="8">
    <source>
        <dbReference type="Proteomes" id="UP000784294"/>
    </source>
</evidence>
<accession>A0A3S5B9J6</accession>
<organism evidence="7 8">
    <name type="scientific">Protopolystoma xenopodis</name>
    <dbReference type="NCBI Taxonomy" id="117903"/>
    <lineage>
        <taxon>Eukaryota</taxon>
        <taxon>Metazoa</taxon>
        <taxon>Spiralia</taxon>
        <taxon>Lophotrochozoa</taxon>
        <taxon>Platyhelminthes</taxon>
        <taxon>Monogenea</taxon>
        <taxon>Polyopisthocotylea</taxon>
        <taxon>Polystomatidea</taxon>
        <taxon>Polystomatidae</taxon>
        <taxon>Protopolystoma</taxon>
    </lineage>
</organism>
<keyword evidence="5 6" id="KW-0472">Membrane</keyword>
<dbReference type="InterPro" id="IPR037272">
    <property type="entry name" value="SNS_sf"/>
</dbReference>
<dbReference type="PANTHER" id="PTHR42948:SF1">
    <property type="entry name" value="TRANSPORTER"/>
    <property type="match status" value="1"/>
</dbReference>
<feature type="transmembrane region" description="Helical" evidence="6">
    <location>
        <begin position="121"/>
        <end position="143"/>
    </location>
</feature>
<keyword evidence="4 6" id="KW-1133">Transmembrane helix</keyword>
<dbReference type="EMBL" id="CAAALY010255862">
    <property type="protein sequence ID" value="VEL37743.1"/>
    <property type="molecule type" value="Genomic_DNA"/>
</dbReference>
<evidence type="ECO:0000256" key="3">
    <source>
        <dbReference type="ARBA" id="ARBA00022692"/>
    </source>
</evidence>
<evidence type="ECO:0000313" key="7">
    <source>
        <dbReference type="EMBL" id="VEL37743.1"/>
    </source>
</evidence>
<dbReference type="PANTHER" id="PTHR42948">
    <property type="entry name" value="TRANSPORTER"/>
    <property type="match status" value="1"/>
</dbReference>
<dbReference type="OrthoDB" id="6581954at2759"/>
<feature type="transmembrane region" description="Helical" evidence="6">
    <location>
        <begin position="60"/>
        <end position="83"/>
    </location>
</feature>
<comment type="caution">
    <text evidence="7">The sequence shown here is derived from an EMBL/GenBank/DDBJ whole genome shotgun (WGS) entry which is preliminary data.</text>
</comment>
<evidence type="ECO:0000256" key="6">
    <source>
        <dbReference type="SAM" id="Phobius"/>
    </source>
</evidence>
<keyword evidence="3 6" id="KW-0812">Transmembrane</keyword>
<dbReference type="Proteomes" id="UP000784294">
    <property type="component" value="Unassembled WGS sequence"/>
</dbReference>
<dbReference type="SUPFAM" id="SSF161070">
    <property type="entry name" value="SNF-like"/>
    <property type="match status" value="1"/>
</dbReference>
<name>A0A3S5B9J6_9PLAT</name>